<gene>
    <name evidence="1" type="ORF">FWILDA_LOCUS17046</name>
</gene>
<feature type="non-terminal residue" evidence="1">
    <location>
        <position position="58"/>
    </location>
</feature>
<accession>A0A9W4X4Z1</accession>
<sequence>MTSLLNINSDGNSINSSVSEVQLSDEQIREYQDILNLLADENVIAYGYLLEETIRLTE</sequence>
<dbReference type="Proteomes" id="UP001153678">
    <property type="component" value="Unassembled WGS sequence"/>
</dbReference>
<evidence type="ECO:0000313" key="1">
    <source>
        <dbReference type="EMBL" id="CAI2195378.1"/>
    </source>
</evidence>
<reference evidence="1" key="1">
    <citation type="submission" date="2022-08" db="EMBL/GenBank/DDBJ databases">
        <authorList>
            <person name="Kallberg Y."/>
            <person name="Tangrot J."/>
            <person name="Rosling A."/>
        </authorList>
    </citation>
    <scope>NUCLEOTIDE SEQUENCE</scope>
    <source>
        <strain evidence="1">Wild A</strain>
    </source>
</reference>
<protein>
    <submittedName>
        <fullName evidence="1">2695_t:CDS:1</fullName>
    </submittedName>
</protein>
<dbReference type="EMBL" id="CAMKVN010012358">
    <property type="protein sequence ID" value="CAI2195378.1"/>
    <property type="molecule type" value="Genomic_DNA"/>
</dbReference>
<dbReference type="AlphaFoldDB" id="A0A9W4X4Z1"/>
<organism evidence="1 2">
    <name type="scientific">Funneliformis geosporum</name>
    <dbReference type="NCBI Taxonomy" id="1117311"/>
    <lineage>
        <taxon>Eukaryota</taxon>
        <taxon>Fungi</taxon>
        <taxon>Fungi incertae sedis</taxon>
        <taxon>Mucoromycota</taxon>
        <taxon>Glomeromycotina</taxon>
        <taxon>Glomeromycetes</taxon>
        <taxon>Glomerales</taxon>
        <taxon>Glomeraceae</taxon>
        <taxon>Funneliformis</taxon>
    </lineage>
</organism>
<proteinExistence type="predicted"/>
<evidence type="ECO:0000313" key="2">
    <source>
        <dbReference type="Proteomes" id="UP001153678"/>
    </source>
</evidence>
<name>A0A9W4X4Z1_9GLOM</name>
<keyword evidence="2" id="KW-1185">Reference proteome</keyword>
<comment type="caution">
    <text evidence="1">The sequence shown here is derived from an EMBL/GenBank/DDBJ whole genome shotgun (WGS) entry which is preliminary data.</text>
</comment>